<dbReference type="InterPro" id="IPR050798">
    <property type="entry name" value="YhaM_exoribonuc/phosphodiest"/>
</dbReference>
<dbReference type="InterPro" id="IPR006674">
    <property type="entry name" value="HD_domain"/>
</dbReference>
<dbReference type="SUPFAM" id="SSF109604">
    <property type="entry name" value="HD-domain/PDEase-like"/>
    <property type="match status" value="1"/>
</dbReference>
<proteinExistence type="predicted"/>
<name>A0ABZ2CF77_9BACI</name>
<dbReference type="EMBL" id="CP137640">
    <property type="protein sequence ID" value="WVX82424.1"/>
    <property type="molecule type" value="Genomic_DNA"/>
</dbReference>
<dbReference type="Gene3D" id="1.10.3210.10">
    <property type="entry name" value="Hypothetical protein af1432"/>
    <property type="match status" value="1"/>
</dbReference>
<evidence type="ECO:0000256" key="1">
    <source>
        <dbReference type="ARBA" id="ARBA00022801"/>
    </source>
</evidence>
<reference evidence="3 4" key="1">
    <citation type="submission" date="2023-10" db="EMBL/GenBank/DDBJ databases">
        <title>Niallia locisalis sp.nov. isolated from a salt pond sample.</title>
        <authorList>
            <person name="Li X.-J."/>
            <person name="Dong L."/>
        </authorList>
    </citation>
    <scope>NUCLEOTIDE SEQUENCE [LARGE SCALE GENOMIC DNA]</scope>
    <source>
        <strain evidence="3 4">DSM 29761</strain>
    </source>
</reference>
<dbReference type="RefSeq" id="WP_338451326.1">
    <property type="nucleotide sequence ID" value="NZ_CP137640.1"/>
</dbReference>
<evidence type="ECO:0000259" key="2">
    <source>
        <dbReference type="Pfam" id="PF01966"/>
    </source>
</evidence>
<evidence type="ECO:0000313" key="3">
    <source>
        <dbReference type="EMBL" id="WVX82424.1"/>
    </source>
</evidence>
<dbReference type="PANTHER" id="PTHR37294">
    <property type="entry name" value="3'-5' EXORIBONUCLEASE YHAM"/>
    <property type="match status" value="1"/>
</dbReference>
<dbReference type="Pfam" id="PF01966">
    <property type="entry name" value="HD"/>
    <property type="match status" value="1"/>
</dbReference>
<keyword evidence="1" id="KW-0378">Hydrolase</keyword>
<dbReference type="CDD" id="cd00077">
    <property type="entry name" value="HDc"/>
    <property type="match status" value="1"/>
</dbReference>
<accession>A0ABZ2CF77</accession>
<dbReference type="Gene3D" id="2.40.50.140">
    <property type="entry name" value="Nucleic acid-binding proteins"/>
    <property type="match status" value="1"/>
</dbReference>
<evidence type="ECO:0000313" key="4">
    <source>
        <dbReference type="Proteomes" id="UP001357223"/>
    </source>
</evidence>
<organism evidence="3 4">
    <name type="scientific">Niallia oryzisoli</name>
    <dbReference type="NCBI Taxonomy" id="1737571"/>
    <lineage>
        <taxon>Bacteria</taxon>
        <taxon>Bacillati</taxon>
        <taxon>Bacillota</taxon>
        <taxon>Bacilli</taxon>
        <taxon>Bacillales</taxon>
        <taxon>Bacillaceae</taxon>
        <taxon>Niallia</taxon>
    </lineage>
</organism>
<dbReference type="InterPro" id="IPR003607">
    <property type="entry name" value="HD/PDEase_dom"/>
</dbReference>
<dbReference type="InterPro" id="IPR012340">
    <property type="entry name" value="NA-bd_OB-fold"/>
</dbReference>
<feature type="domain" description="HD" evidence="2">
    <location>
        <begin position="262"/>
        <end position="403"/>
    </location>
</feature>
<gene>
    <name evidence="3" type="ORF">R4Z09_05430</name>
</gene>
<dbReference type="PANTHER" id="PTHR37294:SF1">
    <property type="entry name" value="3'-5' EXORIBONUCLEASE YHAM"/>
    <property type="match status" value="1"/>
</dbReference>
<dbReference type="Proteomes" id="UP001357223">
    <property type="component" value="Chromosome"/>
</dbReference>
<keyword evidence="4" id="KW-1185">Reference proteome</keyword>
<protein>
    <submittedName>
        <fullName evidence="3">HD domain-containing protein</fullName>
    </submittedName>
</protein>
<sequence>MTEESTYFYGLIPVRFEASELEREQILHDFPPPLLPAGEESFQLQDEMNGNLVRARLLLCDYSVETTKTGKQYLKMRFSNNVGSINAKMWDNQGAVETTKPLLDEYSLFDIEAKVEDFKGHKSLSINKIEPCKEDINPFALLAYTKQSIEDLTIELFSYLNELESPYKDISLAAMHRFWDQFCLRPAAKGYHHNYLGGLLKHTVGLMRFARFILKFEDNHYNHYQAVIKLINHVEKAHKRDLWSQIQTANVNAQQLVWKDTIDHLYKMLYGMMEYLDKKPNYDLIMTSILYHDIGKLLEYDHAGKKYEEFKFLFPTADHTAIENRKQTGIIMDELGVMIGHIPYGVLMLSKIIETEGISVSLEEIHHMSHCILCHHGLPEWGSCIRSPQTIEGYMIHIVDYLDSRYENTEEIK</sequence>